<feature type="domain" description="DNA primase/polymerase bifunctional N-terminal" evidence="1">
    <location>
        <begin position="14"/>
        <end position="174"/>
    </location>
</feature>
<name>A0ABZ1P8B0_9ACTN</name>
<dbReference type="InterPro" id="IPR015330">
    <property type="entry name" value="DNA_primase/pol_bifunc_N"/>
</dbReference>
<gene>
    <name evidence="2" type="ORF">OG375_20365</name>
</gene>
<keyword evidence="3" id="KW-1185">Reference proteome</keyword>
<proteinExistence type="predicted"/>
<dbReference type="SUPFAM" id="SSF52540">
    <property type="entry name" value="P-loop containing nucleoside triphosphate hydrolases"/>
    <property type="match status" value="1"/>
</dbReference>
<evidence type="ECO:0000313" key="3">
    <source>
        <dbReference type="Proteomes" id="UP001346877"/>
    </source>
</evidence>
<protein>
    <recommendedName>
        <fullName evidence="1">DNA primase/polymerase bifunctional N-terminal domain-containing protein</fullName>
    </recommendedName>
</protein>
<evidence type="ECO:0000259" key="1">
    <source>
        <dbReference type="SMART" id="SM00943"/>
    </source>
</evidence>
<accession>A0ABZ1P8B0</accession>
<reference evidence="2 3" key="1">
    <citation type="submission" date="2022-10" db="EMBL/GenBank/DDBJ databases">
        <title>The complete genomes of actinobacterial strains from the NBC collection.</title>
        <authorList>
            <person name="Joergensen T.S."/>
            <person name="Alvarez Arevalo M."/>
            <person name="Sterndorff E.B."/>
            <person name="Faurdal D."/>
            <person name="Vuksanovic O."/>
            <person name="Mourched A.-S."/>
            <person name="Charusanti P."/>
            <person name="Shaw S."/>
            <person name="Blin K."/>
            <person name="Weber T."/>
        </authorList>
    </citation>
    <scope>NUCLEOTIDE SEQUENCE [LARGE SCALE GENOMIC DNA]</scope>
    <source>
        <strain evidence="2 3">NBC_00396</strain>
    </source>
</reference>
<dbReference type="Gene3D" id="3.40.50.300">
    <property type="entry name" value="P-loop containing nucleotide triphosphate hydrolases"/>
    <property type="match status" value="1"/>
</dbReference>
<dbReference type="SUPFAM" id="SSF56747">
    <property type="entry name" value="Prim-pol domain"/>
    <property type="match status" value="1"/>
</dbReference>
<dbReference type="SMART" id="SM00943">
    <property type="entry name" value="Prim-Pol"/>
    <property type="match status" value="1"/>
</dbReference>
<sequence length="693" mass="75148">MITTGEQARALDIARQLIRAGVPVFAAAPNSSRPGEYHLPKGWEGTRPDEALLDRWRPGWALAAVGGHAADFLDVDPRNGGDASAEEVRAAGHWPRSFGRQATPSGGTHDLISVTGLRKATDFMPGLDLQAGTPEGGRGFVYIAPTVRRSKTTGEMAAYRWEKEPDLEGLEEWSGQDDSTEGLVSRIQAKRSAKASVPAPRQEVDLDDPFFTASTTGSTGERSFTQAAAEAWCRPHLLALRGARVGGIEEAANVAAATLSHFVPTFWSADEAFRLLTDALGHTAYDPNGPSDWTAEKFRPVLDGRRPPIDNWRATRRAEQVGTGQAEAATGSSWVPVDVGPVLRGERKRVVPELGQRQDGIPILYRGKEHAVASEPEAGKTFWVCLQVMAVLEAGGYVVYVDFEDDESTIVGRLLELGCPPEWLGPDRFRYVRPETEPRPEDLAGLFTFGPELGPDLVVYDGVTEGLGLLGLEVNSQESAADWRRLLIKPALRTGAATLSTDHVVKNKEARGRFAIGAQHKLAGLTGVMFLMECERPHGRGLKGRTRVLISKDRNGGLRQAGKPTDQPGITHLGNLVSDGETEPSSWTFFPPYEERGQEEAHDGKPRPPAQIRLTVPKVKDYLVQHPRSSTKTIKANVEARGARVDEALEWLVSNGLAVVEAGARNAKLHSLVDVFDAVQGMDMPSGQGEPTP</sequence>
<dbReference type="RefSeq" id="WP_328366217.1">
    <property type="nucleotide sequence ID" value="NZ_CP107941.1"/>
</dbReference>
<dbReference type="EMBL" id="CP107941">
    <property type="protein sequence ID" value="WUI80298.1"/>
    <property type="molecule type" value="Genomic_DNA"/>
</dbReference>
<dbReference type="InterPro" id="IPR027417">
    <property type="entry name" value="P-loop_NTPase"/>
</dbReference>
<evidence type="ECO:0000313" key="2">
    <source>
        <dbReference type="EMBL" id="WUI80298.1"/>
    </source>
</evidence>
<dbReference type="Proteomes" id="UP001346877">
    <property type="component" value="Chromosome"/>
</dbReference>
<organism evidence="2 3">
    <name type="scientific">Micromonospora zamorensis</name>
    <dbReference type="NCBI Taxonomy" id="709883"/>
    <lineage>
        <taxon>Bacteria</taxon>
        <taxon>Bacillati</taxon>
        <taxon>Actinomycetota</taxon>
        <taxon>Actinomycetes</taxon>
        <taxon>Micromonosporales</taxon>
        <taxon>Micromonosporaceae</taxon>
        <taxon>Micromonospora</taxon>
    </lineage>
</organism>